<evidence type="ECO:0000313" key="4">
    <source>
        <dbReference type="Proteomes" id="UP000642748"/>
    </source>
</evidence>
<sequence length="368" mass="38312">MLTGMTRLRLVAFAVIGVLVIAFIAVRYADLGRYVGLRGYYVVHVELREGGGIFTNAEVTYRGVTVGRVGAMRLTGDGVEVDARIDDSAPRIPSDVRAVVANRSAVGEEYLDLRPQSDNGTYLAEGAHIERANTQTPLPVTGLLTTVDGLANSVPQQSLRTVVDELDTAFAGRGQDLQILLDTSSSLANAASNDIGPTTTLIDNGQVVLTSQRDESDALESFSHDLNLLAAQLAGSDPDLRRLLAAAPEAADQITGLLRDTDPALGALLSNLLTTSDVALVRQDGIEQTLVTLPAAVAAGSTAIGPSGAAFGMVLTFFDPLPCTAGYGGTQYRNGLVTSPNANPNTGARCTSPPSSGVDVRGSANAPH</sequence>
<name>A0A8J3QYE6_9ACTN</name>
<dbReference type="GO" id="GO:0005576">
    <property type="term" value="C:extracellular region"/>
    <property type="evidence" value="ECO:0007669"/>
    <property type="project" value="TreeGrafter"/>
</dbReference>
<dbReference type="NCBIfam" id="TIGR00996">
    <property type="entry name" value="Mtu_fam_mce"/>
    <property type="match status" value="1"/>
</dbReference>
<evidence type="ECO:0000256" key="1">
    <source>
        <dbReference type="SAM" id="MobiDB-lite"/>
    </source>
</evidence>
<accession>A0A8J3QYE6</accession>
<gene>
    <name evidence="3" type="ORF">Raf01_65990</name>
</gene>
<feature type="region of interest" description="Disordered" evidence="1">
    <location>
        <begin position="343"/>
        <end position="368"/>
    </location>
</feature>
<dbReference type="InterPro" id="IPR003399">
    <property type="entry name" value="Mce/MlaD"/>
</dbReference>
<proteinExistence type="predicted"/>
<dbReference type="AlphaFoldDB" id="A0A8J3QYE6"/>
<keyword evidence="4" id="KW-1185">Reference proteome</keyword>
<dbReference type="InterPro" id="IPR052336">
    <property type="entry name" value="MlaD_Phospholipid_Transporter"/>
</dbReference>
<dbReference type="PANTHER" id="PTHR33371:SF16">
    <property type="entry name" value="MCE-FAMILY PROTEIN MCE3F"/>
    <property type="match status" value="1"/>
</dbReference>
<feature type="compositionally biased region" description="Polar residues" evidence="1">
    <location>
        <begin position="343"/>
        <end position="355"/>
    </location>
</feature>
<dbReference type="PANTHER" id="PTHR33371">
    <property type="entry name" value="INTERMEMBRANE PHOSPHOLIPID TRANSPORT SYSTEM BINDING PROTEIN MLAD-RELATED"/>
    <property type="match status" value="1"/>
</dbReference>
<evidence type="ECO:0000313" key="3">
    <source>
        <dbReference type="EMBL" id="GIH18427.1"/>
    </source>
</evidence>
<comment type="caution">
    <text evidence="3">The sequence shown here is derived from an EMBL/GenBank/DDBJ whole genome shotgun (WGS) entry which is preliminary data.</text>
</comment>
<dbReference type="Pfam" id="PF02470">
    <property type="entry name" value="MlaD"/>
    <property type="match status" value="1"/>
</dbReference>
<reference evidence="3" key="1">
    <citation type="submission" date="2021-01" db="EMBL/GenBank/DDBJ databases">
        <title>Whole genome shotgun sequence of Rugosimonospora africana NBRC 104875.</title>
        <authorList>
            <person name="Komaki H."/>
            <person name="Tamura T."/>
        </authorList>
    </citation>
    <scope>NUCLEOTIDE SEQUENCE</scope>
    <source>
        <strain evidence="3">NBRC 104875</strain>
    </source>
</reference>
<organism evidence="3 4">
    <name type="scientific">Rugosimonospora africana</name>
    <dbReference type="NCBI Taxonomy" id="556532"/>
    <lineage>
        <taxon>Bacteria</taxon>
        <taxon>Bacillati</taxon>
        <taxon>Actinomycetota</taxon>
        <taxon>Actinomycetes</taxon>
        <taxon>Micromonosporales</taxon>
        <taxon>Micromonosporaceae</taxon>
        <taxon>Rugosimonospora</taxon>
    </lineage>
</organism>
<protein>
    <recommendedName>
        <fullName evidence="2">Mce/MlaD domain-containing protein</fullName>
    </recommendedName>
</protein>
<feature type="domain" description="Mce/MlaD" evidence="2">
    <location>
        <begin position="40"/>
        <end position="115"/>
    </location>
</feature>
<dbReference type="InterPro" id="IPR005693">
    <property type="entry name" value="Mce"/>
</dbReference>
<dbReference type="EMBL" id="BONZ01000067">
    <property type="protein sequence ID" value="GIH18427.1"/>
    <property type="molecule type" value="Genomic_DNA"/>
</dbReference>
<dbReference type="Proteomes" id="UP000642748">
    <property type="component" value="Unassembled WGS sequence"/>
</dbReference>
<evidence type="ECO:0000259" key="2">
    <source>
        <dbReference type="Pfam" id="PF02470"/>
    </source>
</evidence>